<keyword evidence="3" id="KW-1185">Reference proteome</keyword>
<evidence type="ECO:0000313" key="2">
    <source>
        <dbReference type="EMBL" id="KAI9636989.1"/>
    </source>
</evidence>
<feature type="compositionally biased region" description="Pro residues" evidence="1">
    <location>
        <begin position="7"/>
        <end position="30"/>
    </location>
</feature>
<protein>
    <submittedName>
        <fullName evidence="2">Uncharacterized protein</fullName>
    </submittedName>
</protein>
<feature type="region of interest" description="Disordered" evidence="1">
    <location>
        <begin position="1"/>
        <end position="157"/>
    </location>
</feature>
<evidence type="ECO:0000313" key="3">
    <source>
        <dbReference type="Proteomes" id="UP001164286"/>
    </source>
</evidence>
<dbReference type="RefSeq" id="XP_052946766.1">
    <property type="nucleotide sequence ID" value="XM_053093561.1"/>
</dbReference>
<organism evidence="2 3">
    <name type="scientific">Dioszegia hungarica</name>
    <dbReference type="NCBI Taxonomy" id="4972"/>
    <lineage>
        <taxon>Eukaryota</taxon>
        <taxon>Fungi</taxon>
        <taxon>Dikarya</taxon>
        <taxon>Basidiomycota</taxon>
        <taxon>Agaricomycotina</taxon>
        <taxon>Tremellomycetes</taxon>
        <taxon>Tremellales</taxon>
        <taxon>Bulleribasidiaceae</taxon>
        <taxon>Dioszegia</taxon>
    </lineage>
</organism>
<dbReference type="GeneID" id="77732766"/>
<accession>A0AA38LWQ0</accession>
<reference evidence="2" key="1">
    <citation type="journal article" date="2022" name="G3 (Bethesda)">
        <title>High quality genome of the basidiomycete yeast Dioszegia hungarica PDD-24b-2 isolated from cloud water.</title>
        <authorList>
            <person name="Jarrige D."/>
            <person name="Haridas S."/>
            <person name="Bleykasten-Grosshans C."/>
            <person name="Joly M."/>
            <person name="Nadalig T."/>
            <person name="Sancelme M."/>
            <person name="Vuilleumier S."/>
            <person name="Grigoriev I.V."/>
            <person name="Amato P."/>
            <person name="Bringel F."/>
        </authorList>
    </citation>
    <scope>NUCLEOTIDE SEQUENCE</scope>
    <source>
        <strain evidence="2">PDD-24b-2</strain>
    </source>
</reference>
<proteinExistence type="predicted"/>
<feature type="compositionally biased region" description="Low complexity" evidence="1">
    <location>
        <begin position="69"/>
        <end position="78"/>
    </location>
</feature>
<gene>
    <name evidence="2" type="ORF">MKK02DRAFT_45698</name>
</gene>
<dbReference type="AlphaFoldDB" id="A0AA38LWQ0"/>
<name>A0AA38LWQ0_9TREE</name>
<evidence type="ECO:0000256" key="1">
    <source>
        <dbReference type="SAM" id="MobiDB-lite"/>
    </source>
</evidence>
<feature type="compositionally biased region" description="Gly residues" evidence="1">
    <location>
        <begin position="79"/>
        <end position="101"/>
    </location>
</feature>
<comment type="caution">
    <text evidence="2">The sequence shown here is derived from an EMBL/GenBank/DDBJ whole genome shotgun (WGS) entry which is preliminary data.</text>
</comment>
<dbReference type="Proteomes" id="UP001164286">
    <property type="component" value="Unassembled WGS sequence"/>
</dbReference>
<sequence length="226" mass="22600">MQNPFYSAPPPSSSSAPPPSYSLRPAPPARPAATEPAQYSSLADLTKNKPVPPPRPGSGFSYTPDSARQGYSSAFAASGGSGSGSGPGNGQGGQAQHGGGYDPTRGDGRRMPPPPGNHGVGIPSEPPRRVVNAQPAAGAPALPNQPRPATGPASYLPASAQGYASTASSYATAGLGRAKEGLDSMMTQQRREQVTSNLGKAAAGGAKLLGQGAWKLGKFAANPSGK</sequence>
<dbReference type="EMBL" id="JAKWFO010000005">
    <property type="protein sequence ID" value="KAI9636989.1"/>
    <property type="molecule type" value="Genomic_DNA"/>
</dbReference>